<keyword evidence="1" id="KW-0479">Metal-binding</keyword>
<organism evidence="4 5">
    <name type="scientific">Anaerosalibacter massiliensis</name>
    <dbReference type="NCBI Taxonomy" id="1347392"/>
    <lineage>
        <taxon>Bacteria</taxon>
        <taxon>Bacillati</taxon>
        <taxon>Bacillota</taxon>
        <taxon>Tissierellia</taxon>
        <taxon>Tissierellales</taxon>
        <taxon>Sporanaerobacteraceae</taxon>
        <taxon>Anaerosalibacter</taxon>
    </lineage>
</organism>
<gene>
    <name evidence="4" type="ORF">NSA23_14055</name>
</gene>
<dbReference type="GO" id="GO:0002953">
    <property type="term" value="F:5'-deoxynucleotidase activity"/>
    <property type="evidence" value="ECO:0007669"/>
    <property type="project" value="InterPro"/>
</dbReference>
<dbReference type="GO" id="GO:0005737">
    <property type="term" value="C:cytoplasm"/>
    <property type="evidence" value="ECO:0007669"/>
    <property type="project" value="TreeGrafter"/>
</dbReference>
<keyword evidence="5" id="KW-1185">Reference proteome</keyword>
<protein>
    <submittedName>
        <fullName evidence="4">HD domain-containing protein</fullName>
    </submittedName>
</protein>
<evidence type="ECO:0000313" key="4">
    <source>
        <dbReference type="EMBL" id="MCR2045229.1"/>
    </source>
</evidence>
<evidence type="ECO:0000256" key="2">
    <source>
        <dbReference type="ARBA" id="ARBA00022801"/>
    </source>
</evidence>
<dbReference type="EMBL" id="JANJZL010000013">
    <property type="protein sequence ID" value="MCR2045229.1"/>
    <property type="molecule type" value="Genomic_DNA"/>
</dbReference>
<dbReference type="SUPFAM" id="SSF109604">
    <property type="entry name" value="HD-domain/PDEase-like"/>
    <property type="match status" value="1"/>
</dbReference>
<dbReference type="PANTHER" id="PTHR11845:SF13">
    <property type="entry name" value="5'-DEOXYNUCLEOTIDASE HDDC2"/>
    <property type="match status" value="1"/>
</dbReference>
<dbReference type="RefSeq" id="WP_042683221.1">
    <property type="nucleotide sequence ID" value="NZ_CABKTM010000074.1"/>
</dbReference>
<keyword evidence="2" id="KW-0378">Hydrolase</keyword>
<dbReference type="Pfam" id="PF13023">
    <property type="entry name" value="HD_3"/>
    <property type="match status" value="1"/>
</dbReference>
<dbReference type="OrthoDB" id="9796032at2"/>
<dbReference type="PANTHER" id="PTHR11845">
    <property type="entry name" value="5'-DEOXYNUCLEOTIDASE HDDC2"/>
    <property type="match status" value="1"/>
</dbReference>
<comment type="caution">
    <text evidence="4">The sequence shown here is derived from an EMBL/GenBank/DDBJ whole genome shotgun (WGS) entry which is preliminary data.</text>
</comment>
<feature type="domain" description="HD" evidence="3">
    <location>
        <begin position="18"/>
        <end position="179"/>
    </location>
</feature>
<sequence>MNNDRDLAKEIKFIIELDKMKSIFRETSLINKSKRENDAEHSWHIAVMSMILSDYADEDINVHKVMKMLLVHDLVEIYAGDTFCYDEIGNMDKTKREKEAADKLFSMLPKDKEKEIRKLWDEFEEMETEESLFANCMDRFQPFLMNYYSGGGTWKKYNISKEQVLKRGEPIKKSSKKLWDFVESLIEDSVEKGYIKKL</sequence>
<evidence type="ECO:0000256" key="1">
    <source>
        <dbReference type="ARBA" id="ARBA00022723"/>
    </source>
</evidence>
<dbReference type="InterPro" id="IPR039356">
    <property type="entry name" value="YfbR/HDDC2"/>
</dbReference>
<proteinExistence type="predicted"/>
<reference evidence="4" key="1">
    <citation type="submission" date="2022-07" db="EMBL/GenBank/DDBJ databases">
        <title>Enhanced cultured diversity of the mouse gut microbiota enables custom-made synthetic communities.</title>
        <authorList>
            <person name="Afrizal A."/>
        </authorList>
    </citation>
    <scope>NUCLEOTIDE SEQUENCE</scope>
    <source>
        <strain evidence="4">DSM 29482</strain>
    </source>
</reference>
<accession>A0A9X2MKE9</accession>
<dbReference type="AlphaFoldDB" id="A0A9X2MKE9"/>
<evidence type="ECO:0000313" key="5">
    <source>
        <dbReference type="Proteomes" id="UP001142078"/>
    </source>
</evidence>
<dbReference type="Proteomes" id="UP001142078">
    <property type="component" value="Unassembled WGS sequence"/>
</dbReference>
<evidence type="ECO:0000259" key="3">
    <source>
        <dbReference type="Pfam" id="PF13023"/>
    </source>
</evidence>
<name>A0A9X2MKE9_9FIRM</name>
<dbReference type="GO" id="GO:0046872">
    <property type="term" value="F:metal ion binding"/>
    <property type="evidence" value="ECO:0007669"/>
    <property type="project" value="UniProtKB-KW"/>
</dbReference>
<dbReference type="InterPro" id="IPR006674">
    <property type="entry name" value="HD_domain"/>
</dbReference>
<dbReference type="Gene3D" id="1.10.3210.10">
    <property type="entry name" value="Hypothetical protein af1432"/>
    <property type="match status" value="1"/>
</dbReference>